<evidence type="ECO:0000313" key="4">
    <source>
        <dbReference type="Proteomes" id="UP001275084"/>
    </source>
</evidence>
<comment type="caution">
    <text evidence="3">The sequence shown here is derived from an EMBL/GenBank/DDBJ whole genome shotgun (WGS) entry which is preliminary data.</text>
</comment>
<evidence type="ECO:0000259" key="2">
    <source>
        <dbReference type="Pfam" id="PF13391"/>
    </source>
</evidence>
<gene>
    <name evidence="3" type="ORF">B0T25DRAFT_548363</name>
</gene>
<feature type="compositionally biased region" description="Acidic residues" evidence="1">
    <location>
        <begin position="404"/>
        <end position="422"/>
    </location>
</feature>
<dbReference type="AlphaFoldDB" id="A0AAJ0HFC8"/>
<feature type="region of interest" description="Disordered" evidence="1">
    <location>
        <begin position="376"/>
        <end position="428"/>
    </location>
</feature>
<dbReference type="Pfam" id="PF13391">
    <property type="entry name" value="HNH_2"/>
    <property type="match status" value="1"/>
</dbReference>
<reference evidence="3" key="1">
    <citation type="journal article" date="2023" name="Mol. Phylogenet. Evol.">
        <title>Genome-scale phylogeny and comparative genomics of the fungal order Sordariales.</title>
        <authorList>
            <person name="Hensen N."/>
            <person name="Bonometti L."/>
            <person name="Westerberg I."/>
            <person name="Brannstrom I.O."/>
            <person name="Guillou S."/>
            <person name="Cros-Aarteil S."/>
            <person name="Calhoun S."/>
            <person name="Haridas S."/>
            <person name="Kuo A."/>
            <person name="Mondo S."/>
            <person name="Pangilinan J."/>
            <person name="Riley R."/>
            <person name="LaButti K."/>
            <person name="Andreopoulos B."/>
            <person name="Lipzen A."/>
            <person name="Chen C."/>
            <person name="Yan M."/>
            <person name="Daum C."/>
            <person name="Ng V."/>
            <person name="Clum A."/>
            <person name="Steindorff A."/>
            <person name="Ohm R.A."/>
            <person name="Martin F."/>
            <person name="Silar P."/>
            <person name="Natvig D.O."/>
            <person name="Lalanne C."/>
            <person name="Gautier V."/>
            <person name="Ament-Velasquez S.L."/>
            <person name="Kruys A."/>
            <person name="Hutchinson M.I."/>
            <person name="Powell A.J."/>
            <person name="Barry K."/>
            <person name="Miller A.N."/>
            <person name="Grigoriev I.V."/>
            <person name="Debuchy R."/>
            <person name="Gladieux P."/>
            <person name="Hiltunen Thoren M."/>
            <person name="Johannesson H."/>
        </authorList>
    </citation>
    <scope>NUCLEOTIDE SEQUENCE</scope>
    <source>
        <strain evidence="3">CBS 955.72</strain>
    </source>
</reference>
<proteinExistence type="predicted"/>
<dbReference type="Proteomes" id="UP001275084">
    <property type="component" value="Unassembled WGS sequence"/>
</dbReference>
<evidence type="ECO:0000256" key="1">
    <source>
        <dbReference type="SAM" id="MobiDB-lite"/>
    </source>
</evidence>
<evidence type="ECO:0000313" key="3">
    <source>
        <dbReference type="EMBL" id="KAK3349535.1"/>
    </source>
</evidence>
<feature type="compositionally biased region" description="Basic and acidic residues" evidence="1">
    <location>
        <begin position="376"/>
        <end position="403"/>
    </location>
</feature>
<dbReference type="EMBL" id="JAUIQD010000005">
    <property type="protein sequence ID" value="KAK3349535.1"/>
    <property type="molecule type" value="Genomic_DNA"/>
</dbReference>
<reference evidence="3" key="2">
    <citation type="submission" date="2023-06" db="EMBL/GenBank/DDBJ databases">
        <authorList>
            <consortium name="Lawrence Berkeley National Laboratory"/>
            <person name="Haridas S."/>
            <person name="Hensen N."/>
            <person name="Bonometti L."/>
            <person name="Westerberg I."/>
            <person name="Brannstrom I.O."/>
            <person name="Guillou S."/>
            <person name="Cros-Aarteil S."/>
            <person name="Calhoun S."/>
            <person name="Kuo A."/>
            <person name="Mondo S."/>
            <person name="Pangilinan J."/>
            <person name="Riley R."/>
            <person name="Labutti K."/>
            <person name="Andreopoulos B."/>
            <person name="Lipzen A."/>
            <person name="Chen C."/>
            <person name="Yanf M."/>
            <person name="Daum C."/>
            <person name="Ng V."/>
            <person name="Clum A."/>
            <person name="Steindorff A."/>
            <person name="Ohm R."/>
            <person name="Martin F."/>
            <person name="Silar P."/>
            <person name="Natvig D."/>
            <person name="Lalanne C."/>
            <person name="Gautier V."/>
            <person name="Ament-Velasquez S.L."/>
            <person name="Kruys A."/>
            <person name="Hutchinson M.I."/>
            <person name="Powell A.J."/>
            <person name="Barry K."/>
            <person name="Miller A.N."/>
            <person name="Grigoriev I.V."/>
            <person name="Debuchy R."/>
            <person name="Gladieux P."/>
            <person name="Thoren M.H."/>
            <person name="Johannesson H."/>
        </authorList>
    </citation>
    <scope>NUCLEOTIDE SEQUENCE</scope>
    <source>
        <strain evidence="3">CBS 955.72</strain>
    </source>
</reference>
<sequence length="428" mass="49523">MLPSSLAAVRASHEKLRCISNELQEEFNKLSRKVEPKRDPDEDQVEPDARASLKLAMLGIEVAKKKKEELLLKRQIIIQERNENLILPKITAKQLQDTDRRYLSAGDELWRHNAKKARLDDPGVIRFLDPVSGGLSDCLLALYKKSDGLEKTKKRPSAWRQDALAYYDGRGTKEDSIWCHVCGDWMKSSAVKAAHVVPFFLNSDEIREILFRNQSPSLRRAGNALLLSTQIKKWFDTYHIVIVPVDRKESPIVRWQVEVISSDIQNSRYLDMGPYYGRDLHQKELTFRNEKRPVSRFMYFHFLMSLIQIKDIKRKGWEEVWAKYYQEKPFPTPGNYMRQSMLIALATHFGTVDMTVIDSWIADNGFNTPLKLTPKESAEAARRVHAAAERAMARTDRKQKFNDSDEDSNEDSDGDSEEEEEEGTRMEQ</sequence>
<name>A0AAJ0HFC8_9PEZI</name>
<keyword evidence="4" id="KW-1185">Reference proteome</keyword>
<protein>
    <recommendedName>
        <fullName evidence="2">HNH nuclease domain-containing protein</fullName>
    </recommendedName>
</protein>
<accession>A0AAJ0HFC8</accession>
<feature type="domain" description="HNH nuclease" evidence="2">
    <location>
        <begin position="179"/>
        <end position="243"/>
    </location>
</feature>
<dbReference type="InterPro" id="IPR003615">
    <property type="entry name" value="HNH_nuc"/>
</dbReference>
<organism evidence="3 4">
    <name type="scientific">Lasiosphaeria hispida</name>
    <dbReference type="NCBI Taxonomy" id="260671"/>
    <lineage>
        <taxon>Eukaryota</taxon>
        <taxon>Fungi</taxon>
        <taxon>Dikarya</taxon>
        <taxon>Ascomycota</taxon>
        <taxon>Pezizomycotina</taxon>
        <taxon>Sordariomycetes</taxon>
        <taxon>Sordariomycetidae</taxon>
        <taxon>Sordariales</taxon>
        <taxon>Lasiosphaeriaceae</taxon>
        <taxon>Lasiosphaeria</taxon>
    </lineage>
</organism>